<feature type="compositionally biased region" description="Polar residues" evidence="1">
    <location>
        <begin position="75"/>
        <end position="90"/>
    </location>
</feature>
<evidence type="ECO:0000313" key="2">
    <source>
        <dbReference type="EMBL" id="MFG6416980.1"/>
    </source>
</evidence>
<feature type="compositionally biased region" description="Basic and acidic residues" evidence="1">
    <location>
        <begin position="49"/>
        <end position="67"/>
    </location>
</feature>
<dbReference type="RefSeq" id="WP_394473039.1">
    <property type="nucleotide sequence ID" value="NZ_JBIGHY010000014.1"/>
</dbReference>
<dbReference type="Proteomes" id="UP001606300">
    <property type="component" value="Unassembled WGS sequence"/>
</dbReference>
<feature type="region of interest" description="Disordered" evidence="1">
    <location>
        <begin position="41"/>
        <end position="96"/>
    </location>
</feature>
<reference evidence="2 3" key="1">
    <citation type="submission" date="2024-09" db="EMBL/GenBank/DDBJ databases">
        <title>Novel species of the genus Pelomonas and Roseateles isolated from streams.</title>
        <authorList>
            <person name="Lu H."/>
        </authorList>
    </citation>
    <scope>NUCLEOTIDE SEQUENCE [LARGE SCALE GENOMIC DNA]</scope>
    <source>
        <strain evidence="2 3">DC23W</strain>
    </source>
</reference>
<accession>A0ABW7EU52</accession>
<protein>
    <submittedName>
        <fullName evidence="2">Uncharacterized protein</fullName>
    </submittedName>
</protein>
<evidence type="ECO:0000256" key="1">
    <source>
        <dbReference type="SAM" id="MobiDB-lite"/>
    </source>
</evidence>
<dbReference type="EMBL" id="JBIGHY010000014">
    <property type="protein sequence ID" value="MFG6416980.1"/>
    <property type="molecule type" value="Genomic_DNA"/>
</dbReference>
<keyword evidence="3" id="KW-1185">Reference proteome</keyword>
<name>A0ABW7EU52_9BURK</name>
<proteinExistence type="predicted"/>
<gene>
    <name evidence="2" type="ORF">ACG02S_24075</name>
</gene>
<evidence type="ECO:0000313" key="3">
    <source>
        <dbReference type="Proteomes" id="UP001606300"/>
    </source>
</evidence>
<organism evidence="2 3">
    <name type="scientific">Pelomonas dachongensis</name>
    <dbReference type="NCBI Taxonomy" id="3299029"/>
    <lineage>
        <taxon>Bacteria</taxon>
        <taxon>Pseudomonadati</taxon>
        <taxon>Pseudomonadota</taxon>
        <taxon>Betaproteobacteria</taxon>
        <taxon>Burkholderiales</taxon>
        <taxon>Sphaerotilaceae</taxon>
        <taxon>Roseateles</taxon>
    </lineage>
</organism>
<comment type="caution">
    <text evidence="2">The sequence shown here is derived from an EMBL/GenBank/DDBJ whole genome shotgun (WGS) entry which is preliminary data.</text>
</comment>
<sequence length="96" mass="11062">MLLVKTPANTSQIALRPIRTPYPLRQSSLVDHALCLTTKQNMKLNHPRQHGERRTEEARREAFDQRDRSKRMNLGLQQQKASEKLSTSNGPALRMI</sequence>